<keyword evidence="1" id="KW-0812">Transmembrane</keyword>
<evidence type="ECO:0000256" key="1">
    <source>
        <dbReference type="SAM" id="Phobius"/>
    </source>
</evidence>
<keyword evidence="1" id="KW-0472">Membrane</keyword>
<feature type="transmembrane region" description="Helical" evidence="1">
    <location>
        <begin position="102"/>
        <end position="126"/>
    </location>
</feature>
<evidence type="ECO:0000313" key="2">
    <source>
        <dbReference type="EMBL" id="RDJ06758.1"/>
    </source>
</evidence>
<name>A0A370KKU6_9HYPH</name>
<feature type="transmembrane region" description="Helical" evidence="1">
    <location>
        <begin position="49"/>
        <end position="67"/>
    </location>
</feature>
<feature type="transmembrane region" description="Helical" evidence="1">
    <location>
        <begin position="16"/>
        <end position="37"/>
    </location>
</feature>
<dbReference type="EMBL" id="NAAC01000028">
    <property type="protein sequence ID" value="RDJ06758.1"/>
    <property type="molecule type" value="Genomic_DNA"/>
</dbReference>
<proteinExistence type="predicted"/>
<keyword evidence="1" id="KW-1133">Transmembrane helix</keyword>
<protein>
    <submittedName>
        <fullName evidence="2">VanZ family protein</fullName>
    </submittedName>
</protein>
<reference evidence="2 3" key="1">
    <citation type="submission" date="2017-03" db="EMBL/GenBank/DDBJ databases">
        <title>Genome analysis of Rhizobial strains effectives or ineffectives for nitrogen fixation isolated from bean seeds.</title>
        <authorList>
            <person name="Peralta H."/>
            <person name="Aguilar-Vera A."/>
            <person name="Mora Y."/>
            <person name="Vargas-Lagunas C."/>
            <person name="Girard L."/>
            <person name="Mora J."/>
        </authorList>
    </citation>
    <scope>NUCLEOTIDE SEQUENCE [LARGE SCALE GENOMIC DNA]</scope>
    <source>
        <strain evidence="2 3">CCGM3</strain>
    </source>
</reference>
<gene>
    <name evidence="2" type="ORF">B5K06_22475</name>
</gene>
<evidence type="ECO:0000313" key="3">
    <source>
        <dbReference type="Proteomes" id="UP000254939"/>
    </source>
</evidence>
<dbReference type="AlphaFoldDB" id="A0A370KKU6"/>
<dbReference type="RefSeq" id="WP_016557528.1">
    <property type="nucleotide sequence ID" value="NZ_KZ857266.1"/>
</dbReference>
<accession>A0A370KKU6</accession>
<sequence>MKSVWNDLSGGSYPTLYAQVIAWALLVFIFFVTVSPIRMRPRTITRVNLDRALVFASMAFFFVLGYPRYTTPVVLACVVGSGLSELLQLASPSRHARLGDAMAKSIGAAAGAGVAIAALLTSSLMAT</sequence>
<dbReference type="Proteomes" id="UP000254939">
    <property type="component" value="Unassembled WGS sequence"/>
</dbReference>
<comment type="caution">
    <text evidence="2">The sequence shown here is derived from an EMBL/GenBank/DDBJ whole genome shotgun (WGS) entry which is preliminary data.</text>
</comment>
<organism evidence="2 3">
    <name type="scientific">Rhizobium grahamii</name>
    <dbReference type="NCBI Taxonomy" id="1120045"/>
    <lineage>
        <taxon>Bacteria</taxon>
        <taxon>Pseudomonadati</taxon>
        <taxon>Pseudomonadota</taxon>
        <taxon>Alphaproteobacteria</taxon>
        <taxon>Hyphomicrobiales</taxon>
        <taxon>Rhizobiaceae</taxon>
        <taxon>Rhizobium/Agrobacterium group</taxon>
        <taxon>Rhizobium</taxon>
    </lineage>
</organism>
<dbReference type="OrthoDB" id="8404008at2"/>